<evidence type="ECO:0000256" key="1">
    <source>
        <dbReference type="ARBA" id="ARBA00022723"/>
    </source>
</evidence>
<dbReference type="SUPFAM" id="SSF144232">
    <property type="entry name" value="HIT/MYND zinc finger-like"/>
    <property type="match status" value="1"/>
</dbReference>
<evidence type="ECO:0000256" key="2">
    <source>
        <dbReference type="ARBA" id="ARBA00022771"/>
    </source>
</evidence>
<dbReference type="Proteomes" id="UP000320762">
    <property type="component" value="Unassembled WGS sequence"/>
</dbReference>
<evidence type="ECO:0000256" key="4">
    <source>
        <dbReference type="PROSITE-ProRule" id="PRU00134"/>
    </source>
</evidence>
<proteinExistence type="predicted"/>
<sequence>MQATSTAEIRILVARLKQLPEGASRARVAPICAKLGPLITSEATFKELTVDPLALPPDEWRASSPAVSRALSAIDDLQEVLDIERVWFNLITWISFLYPGGGYLAPASRHIERVLRITRSLMGWKTATLHLLAQTPQLYAYIMWMWLHLPDYVSGDENYRIANFIVWLQTLVEAMFIVTGDEFDLAAANAESIDSEPDIVYDLAAVREGLAAVNHKPRRVYRLAIRCAQKLADTVKETAVDTVTEKALENIDIHLSVIRSLVLDVLVVGNHARDVIRSMVRLVRTLHALDPKHEVAGRACALLGEIWETATDHRSMVWALKDGIFPLMVEICQTTPSEQWRSNIGGALINVATRTAHLPVIRALVAHRGRATLKQAAFIDEEDLSLIDKIVERRVTLFKGSFPKECGNPECERKDVPLRRCECKTVYYCSKACQKRHWSPHVVNCLIGVERGLKYFGGFEIIDDASYLSHPAATFLMMLARKQVCGLDLIEILEKDVFLVALDFGDMPVDSEVSYVDESSKYERWQQDPTIIVTAKLGPLPSLPEDSPGAPACITAWRCVLGTLEFYRLGLTEEDIQL</sequence>
<dbReference type="AlphaFoldDB" id="A0A550CH34"/>
<comment type="caution">
    <text evidence="6">The sequence shown here is derived from an EMBL/GenBank/DDBJ whole genome shotgun (WGS) entry which is preliminary data.</text>
</comment>
<dbReference type="PROSITE" id="PS50865">
    <property type="entry name" value="ZF_MYND_2"/>
    <property type="match status" value="1"/>
</dbReference>
<dbReference type="OrthoDB" id="341421at2759"/>
<name>A0A550CH34_9AGAR</name>
<dbReference type="EMBL" id="VDMD01000008">
    <property type="protein sequence ID" value="TRM64112.1"/>
    <property type="molecule type" value="Genomic_DNA"/>
</dbReference>
<keyword evidence="2 4" id="KW-0863">Zinc-finger</keyword>
<evidence type="ECO:0000313" key="6">
    <source>
        <dbReference type="EMBL" id="TRM64112.1"/>
    </source>
</evidence>
<gene>
    <name evidence="6" type="ORF">BD626DRAFT_557357</name>
</gene>
<protein>
    <recommendedName>
        <fullName evidence="5">MYND-type domain-containing protein</fullName>
    </recommendedName>
</protein>
<evidence type="ECO:0000256" key="3">
    <source>
        <dbReference type="ARBA" id="ARBA00022833"/>
    </source>
</evidence>
<dbReference type="Pfam" id="PF01753">
    <property type="entry name" value="zf-MYND"/>
    <property type="match status" value="1"/>
</dbReference>
<evidence type="ECO:0000259" key="5">
    <source>
        <dbReference type="PROSITE" id="PS50865"/>
    </source>
</evidence>
<organism evidence="6 7">
    <name type="scientific">Schizophyllum amplum</name>
    <dbReference type="NCBI Taxonomy" id="97359"/>
    <lineage>
        <taxon>Eukaryota</taxon>
        <taxon>Fungi</taxon>
        <taxon>Dikarya</taxon>
        <taxon>Basidiomycota</taxon>
        <taxon>Agaricomycotina</taxon>
        <taxon>Agaricomycetes</taxon>
        <taxon>Agaricomycetidae</taxon>
        <taxon>Agaricales</taxon>
        <taxon>Schizophyllaceae</taxon>
        <taxon>Schizophyllum</taxon>
    </lineage>
</organism>
<reference evidence="6 7" key="1">
    <citation type="journal article" date="2019" name="New Phytol.">
        <title>Comparative genomics reveals unique wood-decay strategies and fruiting body development in the Schizophyllaceae.</title>
        <authorList>
            <person name="Almasi E."/>
            <person name="Sahu N."/>
            <person name="Krizsan K."/>
            <person name="Balint B."/>
            <person name="Kovacs G.M."/>
            <person name="Kiss B."/>
            <person name="Cseklye J."/>
            <person name="Drula E."/>
            <person name="Henrissat B."/>
            <person name="Nagy I."/>
            <person name="Chovatia M."/>
            <person name="Adam C."/>
            <person name="LaButti K."/>
            <person name="Lipzen A."/>
            <person name="Riley R."/>
            <person name="Grigoriev I.V."/>
            <person name="Nagy L.G."/>
        </authorList>
    </citation>
    <scope>NUCLEOTIDE SEQUENCE [LARGE SCALE GENOMIC DNA]</scope>
    <source>
        <strain evidence="6 7">NL-1724</strain>
    </source>
</reference>
<dbReference type="InterPro" id="IPR002893">
    <property type="entry name" value="Znf_MYND"/>
</dbReference>
<dbReference type="Gene3D" id="6.10.140.2220">
    <property type="match status" value="1"/>
</dbReference>
<dbReference type="GO" id="GO:0008270">
    <property type="term" value="F:zinc ion binding"/>
    <property type="evidence" value="ECO:0007669"/>
    <property type="project" value="UniProtKB-KW"/>
</dbReference>
<evidence type="ECO:0000313" key="7">
    <source>
        <dbReference type="Proteomes" id="UP000320762"/>
    </source>
</evidence>
<keyword evidence="3" id="KW-0862">Zinc</keyword>
<keyword evidence="7" id="KW-1185">Reference proteome</keyword>
<accession>A0A550CH34</accession>
<feature type="domain" description="MYND-type" evidence="5">
    <location>
        <begin position="408"/>
        <end position="445"/>
    </location>
</feature>
<keyword evidence="1" id="KW-0479">Metal-binding</keyword>